<reference evidence="1" key="1">
    <citation type="submission" date="2021-03" db="EMBL/GenBank/DDBJ databases">
        <title>Whole genome shotgun sequence of Actinoplanes consettensis NBRC 14913.</title>
        <authorList>
            <person name="Komaki H."/>
            <person name="Tamura T."/>
        </authorList>
    </citation>
    <scope>NUCLEOTIDE SEQUENCE</scope>
    <source>
        <strain evidence="1">NBRC 14913</strain>
    </source>
</reference>
<organism evidence="1 2">
    <name type="scientific">Winogradskya consettensis</name>
    <dbReference type="NCBI Taxonomy" id="113560"/>
    <lineage>
        <taxon>Bacteria</taxon>
        <taxon>Bacillati</taxon>
        <taxon>Actinomycetota</taxon>
        <taxon>Actinomycetes</taxon>
        <taxon>Micromonosporales</taxon>
        <taxon>Micromonosporaceae</taxon>
        <taxon>Winogradskya</taxon>
    </lineage>
</organism>
<dbReference type="EMBL" id="BOQP01000035">
    <property type="protein sequence ID" value="GIM78790.1"/>
    <property type="molecule type" value="Genomic_DNA"/>
</dbReference>
<name>A0A919VXR4_9ACTN</name>
<keyword evidence="2" id="KW-1185">Reference proteome</keyword>
<dbReference type="Proteomes" id="UP000680865">
    <property type="component" value="Unassembled WGS sequence"/>
</dbReference>
<dbReference type="Pfam" id="PF07394">
    <property type="entry name" value="DUF1501"/>
    <property type="match status" value="1"/>
</dbReference>
<proteinExistence type="predicted"/>
<dbReference type="InterPro" id="IPR019546">
    <property type="entry name" value="TAT_signal_bac_arc"/>
</dbReference>
<accession>A0A919VXR4</accession>
<dbReference type="PANTHER" id="PTHR43737">
    <property type="entry name" value="BLL7424 PROTEIN"/>
    <property type="match status" value="1"/>
</dbReference>
<sequence>MTMTDASCCTTTTTTTTSRRRFLGTAAAAGALIGFGADQISTQLAYAAGPYSGDVFVLLSLRGGFDGLSAIVPAFDADYYAARPTIAVPRSQLLGDDPRFGLHPALKPLLPLWNAGTFGAIHAAGQPTPNRSHFAAMEELERAAPGTSVRTGWLNRVLGGLGATTPMNGMAVGSFMPARVMAGPSPELDLSSIDGFALAGEAKYQPMTATMTGLYAGVPGIMGDTATRLASALGTMKTATAAQPASSTQYPANPLGKALRDVARLIKSDVGLMSACVDSGDWDMHENLGTAAPGKKMYDNLTQLAAALAAFAADLGPDAMKRVTLITVSEFGRRVAENGSAGLDHGYGNAMLMLGGSINGGQVHGTWPGLGDRSLVDGDLKVTTDYRAVIAEILQKRCGLTNVGSVFPNVTPTTLGVVKSR</sequence>
<dbReference type="NCBIfam" id="TIGR01409">
    <property type="entry name" value="TAT_signal_seq"/>
    <property type="match status" value="1"/>
</dbReference>
<dbReference type="InterPro" id="IPR006311">
    <property type="entry name" value="TAT_signal"/>
</dbReference>
<evidence type="ECO:0000313" key="2">
    <source>
        <dbReference type="Proteomes" id="UP000680865"/>
    </source>
</evidence>
<dbReference type="PROSITE" id="PS51318">
    <property type="entry name" value="TAT"/>
    <property type="match status" value="1"/>
</dbReference>
<dbReference type="AlphaFoldDB" id="A0A919VXR4"/>
<evidence type="ECO:0000313" key="1">
    <source>
        <dbReference type="EMBL" id="GIM78790.1"/>
    </source>
</evidence>
<gene>
    <name evidence="1" type="ORF">Aco04nite_62230</name>
</gene>
<evidence type="ECO:0008006" key="3">
    <source>
        <dbReference type="Google" id="ProtNLM"/>
    </source>
</evidence>
<dbReference type="InterPro" id="IPR010869">
    <property type="entry name" value="DUF1501"/>
</dbReference>
<comment type="caution">
    <text evidence="1">The sequence shown here is derived from an EMBL/GenBank/DDBJ whole genome shotgun (WGS) entry which is preliminary data.</text>
</comment>
<dbReference type="PANTHER" id="PTHR43737:SF1">
    <property type="entry name" value="DUF1501 DOMAIN-CONTAINING PROTEIN"/>
    <property type="match status" value="1"/>
</dbReference>
<protein>
    <recommendedName>
        <fullName evidence="3">DUF1501 domain-containing protein</fullName>
    </recommendedName>
</protein>